<evidence type="ECO:0000256" key="10">
    <source>
        <dbReference type="ARBA" id="ARBA00022853"/>
    </source>
</evidence>
<feature type="compositionally biased region" description="Polar residues" evidence="16">
    <location>
        <begin position="23"/>
        <end position="33"/>
    </location>
</feature>
<keyword evidence="11 14" id="KW-0175">Coiled coil</keyword>
<organism evidence="18 19">
    <name type="scientific">Kalanchoe fedtschenkoi</name>
    <name type="common">Lavender scallops</name>
    <name type="synonym">South American air plant</name>
    <dbReference type="NCBI Taxonomy" id="63787"/>
    <lineage>
        <taxon>Eukaryota</taxon>
        <taxon>Viridiplantae</taxon>
        <taxon>Streptophyta</taxon>
        <taxon>Embryophyta</taxon>
        <taxon>Tracheophyta</taxon>
        <taxon>Spermatophyta</taxon>
        <taxon>Magnoliopsida</taxon>
        <taxon>eudicotyledons</taxon>
        <taxon>Gunneridae</taxon>
        <taxon>Pentapetalae</taxon>
        <taxon>Saxifragales</taxon>
        <taxon>Crassulaceae</taxon>
        <taxon>Kalanchoe</taxon>
    </lineage>
</organism>
<evidence type="ECO:0000256" key="15">
    <source>
        <dbReference type="SAM" id="Coils"/>
    </source>
</evidence>
<dbReference type="InterPro" id="IPR013083">
    <property type="entry name" value="Znf_RING/FYVE/PHD"/>
</dbReference>
<feature type="coiled-coil region" evidence="15">
    <location>
        <begin position="350"/>
        <end position="425"/>
    </location>
</feature>
<dbReference type="Pfam" id="PF00097">
    <property type="entry name" value="zf-C3HC4"/>
    <property type="match status" value="1"/>
</dbReference>
<protein>
    <recommendedName>
        <fullName evidence="14">E3 ubiquitin protein ligase</fullName>
        <ecNumber evidence="14">2.3.2.27</ecNumber>
    </recommendedName>
</protein>
<dbReference type="GO" id="GO:0006325">
    <property type="term" value="P:chromatin organization"/>
    <property type="evidence" value="ECO:0007669"/>
    <property type="project" value="UniProtKB-KW"/>
</dbReference>
<evidence type="ECO:0000256" key="9">
    <source>
        <dbReference type="ARBA" id="ARBA00022833"/>
    </source>
</evidence>
<dbReference type="GO" id="GO:0008270">
    <property type="term" value="F:zinc ion binding"/>
    <property type="evidence" value="ECO:0007669"/>
    <property type="project" value="UniProtKB-KW"/>
</dbReference>
<dbReference type="Gramene" id="Kaladp0064s0115.2.v1.1">
    <property type="protein sequence ID" value="Kaladp0064s0115.2.v1.1"/>
    <property type="gene ID" value="Kaladp0064s0115.v1.1"/>
</dbReference>
<evidence type="ECO:0000256" key="6">
    <source>
        <dbReference type="ARBA" id="ARBA00022723"/>
    </source>
</evidence>
<evidence type="ECO:0000259" key="17">
    <source>
        <dbReference type="PROSITE" id="PS50089"/>
    </source>
</evidence>
<keyword evidence="7 13" id="KW-0863">Zinc-finger</keyword>
<dbReference type="UniPathway" id="UPA00143"/>
<dbReference type="CDD" id="cd16499">
    <property type="entry name" value="RING-HC_Bre1-like"/>
    <property type="match status" value="1"/>
</dbReference>
<keyword evidence="9 14" id="KW-0862">Zinc</keyword>
<name>A0A7N0UH04_KALFE</name>
<keyword evidence="10 14" id="KW-0156">Chromatin regulator</keyword>
<evidence type="ECO:0000256" key="2">
    <source>
        <dbReference type="ARBA" id="ARBA00004123"/>
    </source>
</evidence>
<evidence type="ECO:0000256" key="14">
    <source>
        <dbReference type="RuleBase" id="RU365038"/>
    </source>
</evidence>
<dbReference type="PROSITE" id="PS50089">
    <property type="entry name" value="ZF_RING_2"/>
    <property type="match status" value="1"/>
</dbReference>
<dbReference type="Proteomes" id="UP000594263">
    <property type="component" value="Unplaced"/>
</dbReference>
<dbReference type="InterPro" id="IPR018957">
    <property type="entry name" value="Znf_C3HC4_RING-type"/>
</dbReference>
<comment type="similarity">
    <text evidence="4 14">Belongs to the BRE1 family.</text>
</comment>
<evidence type="ECO:0000256" key="16">
    <source>
        <dbReference type="SAM" id="MobiDB-lite"/>
    </source>
</evidence>
<accession>A0A7N0UH04</accession>
<keyword evidence="6 14" id="KW-0479">Metal-binding</keyword>
<comment type="subcellular location">
    <subcellularLocation>
        <location evidence="2 14">Nucleus</location>
    </subcellularLocation>
</comment>
<evidence type="ECO:0000256" key="3">
    <source>
        <dbReference type="ARBA" id="ARBA00004906"/>
    </source>
</evidence>
<feature type="coiled-coil region" evidence="15">
    <location>
        <begin position="676"/>
        <end position="745"/>
    </location>
</feature>
<evidence type="ECO:0000256" key="12">
    <source>
        <dbReference type="ARBA" id="ARBA00023242"/>
    </source>
</evidence>
<dbReference type="Gene3D" id="3.30.40.10">
    <property type="entry name" value="Zinc/RING finger domain, C3HC4 (zinc finger)"/>
    <property type="match status" value="1"/>
</dbReference>
<comment type="pathway">
    <text evidence="3 14">Protein modification; protein ubiquitination.</text>
</comment>
<evidence type="ECO:0000313" key="19">
    <source>
        <dbReference type="Proteomes" id="UP000594263"/>
    </source>
</evidence>
<keyword evidence="12 14" id="KW-0539">Nucleus</keyword>
<dbReference type="InterPro" id="IPR001841">
    <property type="entry name" value="Znf_RING"/>
</dbReference>
<proteinExistence type="inferred from homology"/>
<feature type="coiled-coil region" evidence="15">
    <location>
        <begin position="44"/>
        <end position="71"/>
    </location>
</feature>
<dbReference type="GO" id="GO:0061630">
    <property type="term" value="F:ubiquitin protein ligase activity"/>
    <property type="evidence" value="ECO:0007669"/>
    <property type="project" value="UniProtKB-EC"/>
</dbReference>
<dbReference type="AlphaFoldDB" id="A0A7N0UH04"/>
<dbReference type="PANTHER" id="PTHR23163:SF8">
    <property type="entry name" value="E3 UBIQUITIN-PROTEIN LIGASE BRE1-LIKE 2"/>
    <property type="match status" value="1"/>
</dbReference>
<dbReference type="SMART" id="SM00184">
    <property type="entry name" value="RING"/>
    <property type="match status" value="1"/>
</dbReference>
<feature type="coiled-coil region" evidence="15">
    <location>
        <begin position="450"/>
        <end position="477"/>
    </location>
</feature>
<evidence type="ECO:0000256" key="1">
    <source>
        <dbReference type="ARBA" id="ARBA00000900"/>
    </source>
</evidence>
<dbReference type="PROSITE" id="PS00518">
    <property type="entry name" value="ZF_RING_1"/>
    <property type="match status" value="1"/>
</dbReference>
<dbReference type="PANTHER" id="PTHR23163">
    <property type="entry name" value="RING FINGER PROTEIN-RELATED"/>
    <property type="match status" value="1"/>
</dbReference>
<dbReference type="InterPro" id="IPR013956">
    <property type="entry name" value="E3_ubiquit_lig_Bre1"/>
</dbReference>
<evidence type="ECO:0000256" key="5">
    <source>
        <dbReference type="ARBA" id="ARBA00022679"/>
    </source>
</evidence>
<keyword evidence="19" id="KW-1185">Reference proteome</keyword>
<feature type="coiled-coil region" evidence="15">
    <location>
        <begin position="162"/>
        <end position="213"/>
    </location>
</feature>
<evidence type="ECO:0000256" key="7">
    <source>
        <dbReference type="ARBA" id="ARBA00022771"/>
    </source>
</evidence>
<feature type="region of interest" description="Disordered" evidence="16">
    <location>
        <begin position="1"/>
        <end position="36"/>
    </location>
</feature>
<dbReference type="InterPro" id="IPR017907">
    <property type="entry name" value="Znf_RING_CS"/>
</dbReference>
<dbReference type="GO" id="GO:0005634">
    <property type="term" value="C:nucleus"/>
    <property type="evidence" value="ECO:0007669"/>
    <property type="project" value="UniProtKB-SubCell"/>
</dbReference>
<reference evidence="18" key="1">
    <citation type="submission" date="2021-01" db="UniProtKB">
        <authorList>
            <consortium name="EnsemblPlants"/>
        </authorList>
    </citation>
    <scope>IDENTIFICATION</scope>
</reference>
<dbReference type="EC" id="2.3.2.27" evidence="14"/>
<evidence type="ECO:0000256" key="8">
    <source>
        <dbReference type="ARBA" id="ARBA00022786"/>
    </source>
</evidence>
<keyword evidence="8 14" id="KW-0833">Ubl conjugation pathway</keyword>
<evidence type="ECO:0000313" key="18">
    <source>
        <dbReference type="EnsemblPlants" id="Kaladp0064s0115.2.v1.1"/>
    </source>
</evidence>
<evidence type="ECO:0000256" key="4">
    <source>
        <dbReference type="ARBA" id="ARBA00005555"/>
    </source>
</evidence>
<dbReference type="EnsemblPlants" id="Kaladp0064s0115.2.v1.1">
    <property type="protein sequence ID" value="Kaladp0064s0115.2.v1.1"/>
    <property type="gene ID" value="Kaladp0064s0115.v1.1"/>
</dbReference>
<evidence type="ECO:0000256" key="11">
    <source>
        <dbReference type="ARBA" id="ARBA00023054"/>
    </source>
</evidence>
<dbReference type="SUPFAM" id="SSF57850">
    <property type="entry name" value="RING/U-box"/>
    <property type="match status" value="1"/>
</dbReference>
<dbReference type="GO" id="GO:0016567">
    <property type="term" value="P:protein ubiquitination"/>
    <property type="evidence" value="ECO:0007669"/>
    <property type="project" value="UniProtKB-UniRule"/>
</dbReference>
<feature type="domain" description="RING-type" evidence="17">
    <location>
        <begin position="767"/>
        <end position="805"/>
    </location>
</feature>
<sequence>MESGDSDGPEKKRPHLISPMERSATNAPASNSEPIEAGVLQYQNQKLVQQLDMQKNEMLDLEAKIKELLDKQNTYDDILMSTNRIWNQLVDDLVLFGVEAGGDPSSLSSLHQMDNVRGLVPSCPPEEIFLRRLLQVDPETEKNYKGLEEALNMRYSSSRELMTFLQETIDAQERKASSLAQALYENPSSKGDLEESMSELEESRRKFINLKMQKDAAAGVYVPVPGTVNGSLSPEKAADKLKGSRELKDSIDETKMLAASRLSELQEVQEDNIALLKQVQDLENELKDDKFVYTSRPYNVLKDQLQHWNAEGERYKGLTESLQADRSNVIRRDKELKAKAEAADVARSSMDCVESKLGELKLQLKNHINENNELEIKIEEAVQDSGRKDIKAEFSVMASALSREMKMMEAQLNRWQDTAEEAISLREKSLSLHALVISKATEQKNIADQCAKQMVEIKSLKENIGRLQMEKLELQLILDMYAQENLENNRDLKEIKESESRALSQSKALQNALDEHSLELRVRAANEAELACQQRLSAAEAEKNDLWEKLDASDRELMELTEAIKIKDAEAETYIAEIETIGQAYEDMQTQNQRLLQQIAERDEYNIKLVSESVKTKQSYANLLSEKQALTKQLLQVNTALESVKLRITRSEDQMKILLADAKKSSQEDRHLAISLETARWELADAEKELKWLKSAVASSEKEYEQIQRKTRDAQVDLENERNERKRLEEELMEMNQKVAELTAATGEAAIQKLKDEIKECKSILKCGVCSDRPKEVVITKCYHLFCHTCIQKNIETRHRKCPGCGTAFGQSDVRFVKI</sequence>
<keyword evidence="5 14" id="KW-0808">Transferase</keyword>
<evidence type="ECO:0000256" key="13">
    <source>
        <dbReference type="PROSITE-ProRule" id="PRU00175"/>
    </source>
</evidence>
<dbReference type="GO" id="GO:0033503">
    <property type="term" value="C:HULC complex"/>
    <property type="evidence" value="ECO:0007669"/>
    <property type="project" value="TreeGrafter"/>
</dbReference>
<comment type="catalytic activity">
    <reaction evidence="1 14">
        <text>S-ubiquitinyl-[E2 ubiquitin-conjugating enzyme]-L-cysteine + [acceptor protein]-L-lysine = [E2 ubiquitin-conjugating enzyme]-L-cysteine + N(6)-ubiquitinyl-[acceptor protein]-L-lysine.</text>
        <dbReference type="EC" id="2.3.2.27"/>
    </reaction>
</comment>